<dbReference type="Gene3D" id="3.90.180.10">
    <property type="entry name" value="Medium-chain alcohol dehydrogenases, catalytic domain"/>
    <property type="match status" value="1"/>
</dbReference>
<evidence type="ECO:0000259" key="1">
    <source>
        <dbReference type="SMART" id="SM00829"/>
    </source>
</evidence>
<dbReference type="InterPro" id="IPR050700">
    <property type="entry name" value="YIM1/Zinc_Alcohol_DH_Fams"/>
</dbReference>
<proteinExistence type="predicted"/>
<dbReference type="CDD" id="cd08267">
    <property type="entry name" value="MDR1"/>
    <property type="match status" value="1"/>
</dbReference>
<dbReference type="SUPFAM" id="SSF50129">
    <property type="entry name" value="GroES-like"/>
    <property type="match status" value="1"/>
</dbReference>
<evidence type="ECO:0000313" key="2">
    <source>
        <dbReference type="EMBL" id="TVY46632.1"/>
    </source>
</evidence>
<evidence type="ECO:0000313" key="3">
    <source>
        <dbReference type="Proteomes" id="UP000443090"/>
    </source>
</evidence>
<dbReference type="InterPro" id="IPR020843">
    <property type="entry name" value="ER"/>
</dbReference>
<dbReference type="PANTHER" id="PTHR11695:SF294">
    <property type="entry name" value="RETICULON-4-INTERACTING PROTEIN 1, MITOCHONDRIAL"/>
    <property type="match status" value="1"/>
</dbReference>
<sequence>MTTIPKTMKAWIAIRAGPPQDILQLKPDWPTPAPPTAGEITIKISYAALNPGDAKTMLSRISCRSNSIRGMDFVGEVVQVGPLASTFTASSNVRLGMIVAGTVPTMHLLRGVGVLAQYMLLPADAVVEKPEGLEERVAAGLLGVVGQTNVVMLRASNVKKGDRVLVNGASGGVGCISVLVLSGMGMHVTGVCSGRNEALVRRLGAEEYLKPDGRYIAIEAGPFGIFKLNNWLPVILGGTPRTIKNIFSPPDRASAQEVVKWFENGLIKEIPIDSTFEMDGVLQVNSSK</sequence>
<dbReference type="SMART" id="SM00829">
    <property type="entry name" value="PKS_ER"/>
    <property type="match status" value="1"/>
</dbReference>
<dbReference type="GO" id="GO:0016491">
    <property type="term" value="F:oxidoreductase activity"/>
    <property type="evidence" value="ECO:0007669"/>
    <property type="project" value="InterPro"/>
</dbReference>
<dbReference type="OrthoDB" id="3509362at2759"/>
<dbReference type="InterPro" id="IPR013154">
    <property type="entry name" value="ADH-like_N"/>
</dbReference>
<dbReference type="PANTHER" id="PTHR11695">
    <property type="entry name" value="ALCOHOL DEHYDROGENASE RELATED"/>
    <property type="match status" value="1"/>
</dbReference>
<dbReference type="Pfam" id="PF08240">
    <property type="entry name" value="ADH_N"/>
    <property type="match status" value="1"/>
</dbReference>
<organism evidence="2 3">
    <name type="scientific">Lachnellula occidentalis</name>
    <dbReference type="NCBI Taxonomy" id="215460"/>
    <lineage>
        <taxon>Eukaryota</taxon>
        <taxon>Fungi</taxon>
        <taxon>Dikarya</taxon>
        <taxon>Ascomycota</taxon>
        <taxon>Pezizomycotina</taxon>
        <taxon>Leotiomycetes</taxon>
        <taxon>Helotiales</taxon>
        <taxon>Lachnaceae</taxon>
        <taxon>Lachnellula</taxon>
    </lineage>
</organism>
<dbReference type="GO" id="GO:0005739">
    <property type="term" value="C:mitochondrion"/>
    <property type="evidence" value="ECO:0007669"/>
    <property type="project" value="TreeGrafter"/>
</dbReference>
<reference evidence="2 3" key="1">
    <citation type="submission" date="2018-05" db="EMBL/GenBank/DDBJ databases">
        <title>Genome sequencing and assembly of the regulated plant pathogen Lachnellula willkommii and related sister species for the development of diagnostic species identification markers.</title>
        <authorList>
            <person name="Giroux E."/>
            <person name="Bilodeau G."/>
        </authorList>
    </citation>
    <scope>NUCLEOTIDE SEQUENCE [LARGE SCALE GENOMIC DNA]</scope>
    <source>
        <strain evidence="2 3">CBS 160.35</strain>
    </source>
</reference>
<gene>
    <name evidence="2" type="ORF">LOCC1_G003291</name>
</gene>
<dbReference type="SUPFAM" id="SSF51735">
    <property type="entry name" value="NAD(P)-binding Rossmann-fold domains"/>
    <property type="match status" value="1"/>
</dbReference>
<protein>
    <submittedName>
        <fullName evidence="2">Zinc-type alcohol dehydrogenase-like protein</fullName>
    </submittedName>
</protein>
<dbReference type="Gene3D" id="3.40.50.720">
    <property type="entry name" value="NAD(P)-binding Rossmann-like Domain"/>
    <property type="match status" value="1"/>
</dbReference>
<dbReference type="InterPro" id="IPR036291">
    <property type="entry name" value="NAD(P)-bd_dom_sf"/>
</dbReference>
<dbReference type="Proteomes" id="UP000443090">
    <property type="component" value="Unassembled WGS sequence"/>
</dbReference>
<comment type="caution">
    <text evidence="2">The sequence shown here is derived from an EMBL/GenBank/DDBJ whole genome shotgun (WGS) entry which is preliminary data.</text>
</comment>
<dbReference type="AlphaFoldDB" id="A0A8H8S2D9"/>
<dbReference type="InterPro" id="IPR011032">
    <property type="entry name" value="GroES-like_sf"/>
</dbReference>
<feature type="domain" description="Enoyl reductase (ER)" evidence="1">
    <location>
        <begin position="20"/>
        <end position="282"/>
    </location>
</feature>
<name>A0A8H8S2D9_9HELO</name>
<dbReference type="EMBL" id="QGMI01000137">
    <property type="protein sequence ID" value="TVY46632.1"/>
    <property type="molecule type" value="Genomic_DNA"/>
</dbReference>
<keyword evidence="3" id="KW-1185">Reference proteome</keyword>
<accession>A0A8H8S2D9</accession>